<evidence type="ECO:0000313" key="10">
    <source>
        <dbReference type="Proteomes" id="UP000053676"/>
    </source>
</evidence>
<dbReference type="SUPFAM" id="SSF103473">
    <property type="entry name" value="MFS general substrate transporter"/>
    <property type="match status" value="1"/>
</dbReference>
<evidence type="ECO:0000256" key="2">
    <source>
        <dbReference type="ARBA" id="ARBA00022448"/>
    </source>
</evidence>
<dbReference type="AlphaFoldDB" id="W2SSD7"/>
<evidence type="ECO:0000256" key="5">
    <source>
        <dbReference type="ARBA" id="ARBA00023136"/>
    </source>
</evidence>
<dbReference type="Pfam" id="PF07690">
    <property type="entry name" value="MFS_1"/>
    <property type="match status" value="1"/>
</dbReference>
<keyword evidence="10" id="KW-1185">Reference proteome</keyword>
<evidence type="ECO:0000259" key="8">
    <source>
        <dbReference type="PROSITE" id="PS50850"/>
    </source>
</evidence>
<feature type="compositionally biased region" description="Basic and acidic residues" evidence="6">
    <location>
        <begin position="19"/>
        <end position="28"/>
    </location>
</feature>
<reference evidence="10" key="1">
    <citation type="journal article" date="2014" name="Nat. Genet.">
        <title>Genome of the human hookworm Necator americanus.</title>
        <authorList>
            <person name="Tang Y.T."/>
            <person name="Gao X."/>
            <person name="Rosa B.A."/>
            <person name="Abubucker S."/>
            <person name="Hallsworth-Pepin K."/>
            <person name="Martin J."/>
            <person name="Tyagi R."/>
            <person name="Heizer E."/>
            <person name="Zhang X."/>
            <person name="Bhonagiri-Palsikar V."/>
            <person name="Minx P."/>
            <person name="Warren W.C."/>
            <person name="Wang Q."/>
            <person name="Zhan B."/>
            <person name="Hotez P.J."/>
            <person name="Sternberg P.W."/>
            <person name="Dougall A."/>
            <person name="Gaze S.T."/>
            <person name="Mulvenna J."/>
            <person name="Sotillo J."/>
            <person name="Ranganathan S."/>
            <person name="Rabelo E.M."/>
            <person name="Wilson R.K."/>
            <person name="Felgner P.L."/>
            <person name="Bethony J."/>
            <person name="Hawdon J.M."/>
            <person name="Gasser R.B."/>
            <person name="Loukas A."/>
            <person name="Mitreva M."/>
        </authorList>
    </citation>
    <scope>NUCLEOTIDE SEQUENCE [LARGE SCALE GENOMIC DNA]</scope>
</reference>
<feature type="transmembrane region" description="Helical" evidence="7">
    <location>
        <begin position="131"/>
        <end position="154"/>
    </location>
</feature>
<dbReference type="GO" id="GO:0005765">
    <property type="term" value="C:lysosomal membrane"/>
    <property type="evidence" value="ECO:0007669"/>
    <property type="project" value="TreeGrafter"/>
</dbReference>
<protein>
    <submittedName>
        <fullName evidence="9">Transporter, major facilitator family protein</fullName>
    </submittedName>
</protein>
<dbReference type="GO" id="GO:0022857">
    <property type="term" value="F:transmembrane transporter activity"/>
    <property type="evidence" value="ECO:0007669"/>
    <property type="project" value="InterPro"/>
</dbReference>
<sequence>MTPQELCTQRSGDSVSAEKSPDACKTDDRKTPWRSVYVAALCSFIQSLQYGLFFSSLWPYLKSLDSTVNEAFFGYVVAVYSLGQCLASPIFGYWSNRIKQIRSPTIFGLNMMLLGNLIYLVMDILPSGYRYAMAVSRMLIGIGSSNGVLLRAYASTASISPDRSRAIGCVAAGIAVGLVIGPGLQALFTPLGTEGVHVLLGWSLTMYKAPALLAAVVNVCGILLMFFAFDEQYAGLKEDDESAPLPPADLIAVAICVVTRFTQLSASANIETLGSAYSMLMFDLSAPEAVSVNSISQAVQGIAAAVILLPFLFSDIGKRSARFKNNFNFNFHSTHAYFSLRQRTVNIACILGFLAFQLITYPWDFGGPHVTAHRENSPAGGCDANRFSWCSTMPRINIWLYYSSLCLIFEATFAFSNVVLPTLYSKIIGPRRQGTMQGIFQMSGSVARMTIPILLNFVYTYSGPKGVWQVEITLLSLTLVLWFMFLPRLVPLEKLSRPEKVVIRKEIA</sequence>
<feature type="transmembrane region" description="Helical" evidence="7">
    <location>
        <begin position="106"/>
        <end position="125"/>
    </location>
</feature>
<evidence type="ECO:0000256" key="7">
    <source>
        <dbReference type="SAM" id="Phobius"/>
    </source>
</evidence>
<keyword evidence="4 7" id="KW-1133">Transmembrane helix</keyword>
<accession>W2SSD7</accession>
<name>W2SSD7_NECAM</name>
<dbReference type="KEGG" id="nai:NECAME_04649"/>
<dbReference type="InterPro" id="IPR020846">
    <property type="entry name" value="MFS_dom"/>
</dbReference>
<proteinExistence type="predicted"/>
<gene>
    <name evidence="9" type="ORF">NECAME_04649</name>
</gene>
<evidence type="ECO:0000256" key="6">
    <source>
        <dbReference type="SAM" id="MobiDB-lite"/>
    </source>
</evidence>
<dbReference type="PROSITE" id="PS50850">
    <property type="entry name" value="MFS"/>
    <property type="match status" value="1"/>
</dbReference>
<evidence type="ECO:0000313" key="9">
    <source>
        <dbReference type="EMBL" id="ETN71617.1"/>
    </source>
</evidence>
<keyword evidence="5 7" id="KW-0472">Membrane</keyword>
<dbReference type="CDD" id="cd17326">
    <property type="entry name" value="MFS_MFSD8"/>
    <property type="match status" value="1"/>
</dbReference>
<evidence type="ECO:0000256" key="1">
    <source>
        <dbReference type="ARBA" id="ARBA00004127"/>
    </source>
</evidence>
<dbReference type="OrthoDB" id="370281at2759"/>
<keyword evidence="3 7" id="KW-0812">Transmembrane</keyword>
<feature type="compositionally biased region" description="Polar residues" evidence="6">
    <location>
        <begin position="1"/>
        <end position="14"/>
    </location>
</feature>
<feature type="transmembrane region" description="Helical" evidence="7">
    <location>
        <begin position="399"/>
        <end position="424"/>
    </location>
</feature>
<feature type="transmembrane region" description="Helical" evidence="7">
    <location>
        <begin position="445"/>
        <end position="462"/>
    </location>
</feature>
<feature type="transmembrane region" description="Helical" evidence="7">
    <location>
        <begin position="166"/>
        <end position="189"/>
    </location>
</feature>
<evidence type="ECO:0000256" key="3">
    <source>
        <dbReference type="ARBA" id="ARBA00022692"/>
    </source>
</evidence>
<dbReference type="GO" id="GO:0012505">
    <property type="term" value="C:endomembrane system"/>
    <property type="evidence" value="ECO:0007669"/>
    <property type="project" value="UniProtKB-SubCell"/>
</dbReference>
<dbReference type="Proteomes" id="UP000053676">
    <property type="component" value="Unassembled WGS sequence"/>
</dbReference>
<keyword evidence="2" id="KW-0813">Transport</keyword>
<feature type="transmembrane region" description="Helical" evidence="7">
    <location>
        <begin position="209"/>
        <end position="229"/>
    </location>
</feature>
<feature type="domain" description="Major facilitator superfamily (MFS) profile" evidence="8">
    <location>
        <begin position="35"/>
        <end position="490"/>
    </location>
</feature>
<feature type="transmembrane region" description="Helical" evidence="7">
    <location>
        <begin position="36"/>
        <end position="60"/>
    </location>
</feature>
<organism evidence="9 10">
    <name type="scientific">Necator americanus</name>
    <name type="common">Human hookworm</name>
    <dbReference type="NCBI Taxonomy" id="51031"/>
    <lineage>
        <taxon>Eukaryota</taxon>
        <taxon>Metazoa</taxon>
        <taxon>Ecdysozoa</taxon>
        <taxon>Nematoda</taxon>
        <taxon>Chromadorea</taxon>
        <taxon>Rhabditida</taxon>
        <taxon>Rhabditina</taxon>
        <taxon>Rhabditomorpha</taxon>
        <taxon>Strongyloidea</taxon>
        <taxon>Ancylostomatidae</taxon>
        <taxon>Bunostominae</taxon>
        <taxon>Necator</taxon>
    </lineage>
</organism>
<dbReference type="InterPro" id="IPR011701">
    <property type="entry name" value="MFS"/>
</dbReference>
<dbReference type="OMA" id="ECATQRR"/>
<feature type="transmembrane region" description="Helical" evidence="7">
    <location>
        <begin position="345"/>
        <end position="363"/>
    </location>
</feature>
<evidence type="ECO:0000256" key="4">
    <source>
        <dbReference type="ARBA" id="ARBA00022989"/>
    </source>
</evidence>
<dbReference type="InterPro" id="IPR036259">
    <property type="entry name" value="MFS_trans_sf"/>
</dbReference>
<feature type="transmembrane region" description="Helical" evidence="7">
    <location>
        <begin position="468"/>
        <end position="490"/>
    </location>
</feature>
<dbReference type="EMBL" id="KI667676">
    <property type="protein sequence ID" value="ETN71617.1"/>
    <property type="molecule type" value="Genomic_DNA"/>
</dbReference>
<comment type="subcellular location">
    <subcellularLocation>
        <location evidence="1">Endomembrane system</location>
        <topology evidence="1">Multi-pass membrane protein</topology>
    </subcellularLocation>
</comment>
<feature type="transmembrane region" description="Helical" evidence="7">
    <location>
        <begin position="72"/>
        <end position="94"/>
    </location>
</feature>
<feature type="region of interest" description="Disordered" evidence="6">
    <location>
        <begin position="1"/>
        <end position="28"/>
    </location>
</feature>
<dbReference type="PANTHER" id="PTHR23510:SF3">
    <property type="entry name" value="MAJOR FACILITATOR SUPERFAMILY DOMAIN-CONTAINING PROTEIN 8"/>
    <property type="match status" value="1"/>
</dbReference>
<dbReference type="InterPro" id="IPR051068">
    <property type="entry name" value="MFS_Domain-Containing_Protein"/>
</dbReference>
<dbReference type="Gene3D" id="1.20.1250.20">
    <property type="entry name" value="MFS general substrate transporter like domains"/>
    <property type="match status" value="1"/>
</dbReference>
<dbReference type="PANTHER" id="PTHR23510">
    <property type="entry name" value="INNER MEMBRANE TRANSPORT PROTEIN YAJR"/>
    <property type="match status" value="1"/>
</dbReference>